<dbReference type="Proteomes" id="UP000285523">
    <property type="component" value="Unassembled WGS sequence"/>
</dbReference>
<evidence type="ECO:0000256" key="3">
    <source>
        <dbReference type="ARBA" id="ARBA00023014"/>
    </source>
</evidence>
<keyword evidence="2" id="KW-0408">Iron</keyword>
<dbReference type="InterPro" id="IPR017900">
    <property type="entry name" value="4Fe4S_Fe_S_CS"/>
</dbReference>
<feature type="transmembrane region" description="Helical" evidence="4">
    <location>
        <begin position="102"/>
        <end position="122"/>
    </location>
</feature>
<evidence type="ECO:0000313" key="6">
    <source>
        <dbReference type="Proteomes" id="UP000285523"/>
    </source>
</evidence>
<accession>A0A418UYH9</accession>
<reference evidence="5 6" key="1">
    <citation type="submission" date="2018-09" db="EMBL/GenBank/DDBJ databases">
        <title>Draft genome sequence of Rhodopseudomonas palustris 2.1.18.</title>
        <authorList>
            <person name="Robertson S.L."/>
            <person name="Meyer T.E."/>
            <person name="Kyndt J.A."/>
        </authorList>
    </citation>
    <scope>NUCLEOTIDE SEQUENCE [LARGE SCALE GENOMIC DNA]</scope>
    <source>
        <strain evidence="5 6">2.1.18</strain>
    </source>
</reference>
<evidence type="ECO:0000256" key="1">
    <source>
        <dbReference type="ARBA" id="ARBA00022723"/>
    </source>
</evidence>
<protein>
    <submittedName>
        <fullName evidence="5">Tricarballylate utilization 4Fe-4S protein TcuB</fullName>
    </submittedName>
</protein>
<keyword evidence="4" id="KW-1133">Transmembrane helix</keyword>
<name>A0A418UYH9_RHOPL</name>
<dbReference type="OrthoDB" id="9765258at2"/>
<feature type="transmembrane region" description="Helical" evidence="4">
    <location>
        <begin position="297"/>
        <end position="316"/>
    </location>
</feature>
<evidence type="ECO:0000313" key="5">
    <source>
        <dbReference type="EMBL" id="RJF68322.1"/>
    </source>
</evidence>
<dbReference type="PROSITE" id="PS00198">
    <property type="entry name" value="4FE4S_FER_1"/>
    <property type="match status" value="1"/>
</dbReference>
<keyword evidence="3" id="KW-0411">Iron-sulfur</keyword>
<comment type="caution">
    <text evidence="5">The sequence shown here is derived from an EMBL/GenBank/DDBJ whole genome shotgun (WGS) entry which is preliminary data.</text>
</comment>
<sequence>MSSVDLTAEAQRQLRICTACMYCDGLCPVFPAIDNQHRFELSDLSYLSNLCHNCRGCWSACQYAPPHPFAINLPATLAAVRQQSYADYLWPSALGRAFLRPMLSIVLVVGMALLFTLTAVLLSTSPAALLTGDGSPGAFYRVLPWPLMAGAAGLSLLWAVLCIALATLRYWRGIAPPLPAGAILRALRPALSDIVTLRHLGGGGPGCNDVDERPSQQRRIAHHVMVAGFLGTVLSTITASIYHHSFGWLAPYPLTSLPVLLGTGGGIAMLAGIGGLLTIERRADKQPSDPHEVQLNVAFLILLGVVTLSGLALLGLRDTAAMGGLLILHLGLVFGFFMALPFTKAIHAPFRAAALLRAAAEAQAAKRLPGKRRD</sequence>
<keyword evidence="1" id="KW-0479">Metal-binding</keyword>
<dbReference type="Gene3D" id="1.20.950.20">
    <property type="entry name" value="Transmembrane di-heme cytochromes, Chain C"/>
    <property type="match status" value="1"/>
</dbReference>
<dbReference type="SUPFAM" id="SSF103501">
    <property type="entry name" value="Respiratory nitrate reductase 1 gamma chain"/>
    <property type="match status" value="1"/>
</dbReference>
<gene>
    <name evidence="5" type="primary">tcuB</name>
    <name evidence="5" type="ORF">D4Q52_22590</name>
</gene>
<dbReference type="NCBIfam" id="TIGR02484">
    <property type="entry name" value="CitB"/>
    <property type="match status" value="1"/>
</dbReference>
<keyword evidence="4" id="KW-0472">Membrane</keyword>
<dbReference type="GO" id="GO:0046872">
    <property type="term" value="F:metal ion binding"/>
    <property type="evidence" value="ECO:0007669"/>
    <property type="project" value="UniProtKB-KW"/>
</dbReference>
<feature type="transmembrane region" description="Helical" evidence="4">
    <location>
        <begin position="220"/>
        <end position="242"/>
    </location>
</feature>
<keyword evidence="4" id="KW-0812">Transmembrane</keyword>
<evidence type="ECO:0000256" key="2">
    <source>
        <dbReference type="ARBA" id="ARBA00023004"/>
    </source>
</evidence>
<dbReference type="AlphaFoldDB" id="A0A418UYH9"/>
<dbReference type="RefSeq" id="WP_119858827.1">
    <property type="nucleotide sequence ID" value="NZ_QYYD01000030.1"/>
</dbReference>
<proteinExistence type="predicted"/>
<feature type="transmembrane region" description="Helical" evidence="4">
    <location>
        <begin position="254"/>
        <end position="277"/>
    </location>
</feature>
<dbReference type="InterPro" id="IPR012830">
    <property type="entry name" value="Citrate_utilization_prot_B"/>
</dbReference>
<feature type="transmembrane region" description="Helical" evidence="4">
    <location>
        <begin position="142"/>
        <end position="168"/>
    </location>
</feature>
<dbReference type="EMBL" id="QYYD01000030">
    <property type="protein sequence ID" value="RJF68322.1"/>
    <property type="molecule type" value="Genomic_DNA"/>
</dbReference>
<dbReference type="InterPro" id="IPR036197">
    <property type="entry name" value="NarG-like_sf"/>
</dbReference>
<dbReference type="GO" id="GO:0051536">
    <property type="term" value="F:iron-sulfur cluster binding"/>
    <property type="evidence" value="ECO:0007669"/>
    <property type="project" value="UniProtKB-KW"/>
</dbReference>
<evidence type="ECO:0000256" key="4">
    <source>
        <dbReference type="SAM" id="Phobius"/>
    </source>
</evidence>
<feature type="transmembrane region" description="Helical" evidence="4">
    <location>
        <begin position="322"/>
        <end position="342"/>
    </location>
</feature>
<organism evidence="5 6">
    <name type="scientific">Rhodopseudomonas palustris</name>
    <dbReference type="NCBI Taxonomy" id="1076"/>
    <lineage>
        <taxon>Bacteria</taxon>
        <taxon>Pseudomonadati</taxon>
        <taxon>Pseudomonadota</taxon>
        <taxon>Alphaproteobacteria</taxon>
        <taxon>Hyphomicrobiales</taxon>
        <taxon>Nitrobacteraceae</taxon>
        <taxon>Rhodopseudomonas</taxon>
    </lineage>
</organism>